<dbReference type="InterPro" id="IPR050132">
    <property type="entry name" value="Gln/Glu-tRNA_Ligase"/>
</dbReference>
<evidence type="ECO:0000256" key="2">
    <source>
        <dbReference type="SAM" id="MobiDB-lite"/>
    </source>
</evidence>
<evidence type="ECO:0000256" key="1">
    <source>
        <dbReference type="ARBA" id="ARBA00022917"/>
    </source>
</evidence>
<dbReference type="EMBL" id="NAJN01002320">
    <property type="protein sequence ID" value="TKA54367.1"/>
    <property type="molecule type" value="Genomic_DNA"/>
</dbReference>
<proteinExistence type="predicted"/>
<feature type="region of interest" description="Disordered" evidence="2">
    <location>
        <begin position="88"/>
        <end position="130"/>
    </location>
</feature>
<comment type="caution">
    <text evidence="3">The sequence shown here is derived from an EMBL/GenBank/DDBJ whole genome shotgun (WGS) entry which is preliminary data.</text>
</comment>
<keyword evidence="4" id="KW-1185">Reference proteome</keyword>
<accession>A0A4U0VXA1</accession>
<dbReference type="Gene3D" id="1.20.1050.10">
    <property type="match status" value="1"/>
</dbReference>
<evidence type="ECO:0000313" key="3">
    <source>
        <dbReference type="EMBL" id="TKA54367.1"/>
    </source>
</evidence>
<dbReference type="STRING" id="331657.A0A4U0VXA1"/>
<keyword evidence="1" id="KW-0648">Protein biosynthesis</keyword>
<dbReference type="Proteomes" id="UP000308768">
    <property type="component" value="Unassembled WGS sequence"/>
</dbReference>
<dbReference type="InterPro" id="IPR036282">
    <property type="entry name" value="Glutathione-S-Trfase_C_sf"/>
</dbReference>
<dbReference type="GO" id="GO:0004818">
    <property type="term" value="F:glutamate-tRNA ligase activity"/>
    <property type="evidence" value="ECO:0007669"/>
    <property type="project" value="TreeGrafter"/>
</dbReference>
<dbReference type="PANTHER" id="PTHR43097">
    <property type="entry name" value="GLUTAMINE-TRNA LIGASE"/>
    <property type="match status" value="1"/>
</dbReference>
<dbReference type="OrthoDB" id="10250478at2759"/>
<protein>
    <submittedName>
        <fullName evidence="3">Uncharacterized protein</fullName>
    </submittedName>
</protein>
<feature type="compositionally biased region" description="Basic and acidic residues" evidence="2">
    <location>
        <begin position="95"/>
        <end position="107"/>
    </location>
</feature>
<dbReference type="AlphaFoldDB" id="A0A4U0VXA1"/>
<organism evidence="3 4">
    <name type="scientific">Cryomyces minteri</name>
    <dbReference type="NCBI Taxonomy" id="331657"/>
    <lineage>
        <taxon>Eukaryota</taxon>
        <taxon>Fungi</taxon>
        <taxon>Dikarya</taxon>
        <taxon>Ascomycota</taxon>
        <taxon>Pezizomycotina</taxon>
        <taxon>Dothideomycetes</taxon>
        <taxon>Dothideomycetes incertae sedis</taxon>
        <taxon>Cryomyces</taxon>
    </lineage>
</organism>
<dbReference type="GO" id="GO:0005829">
    <property type="term" value="C:cytosol"/>
    <property type="evidence" value="ECO:0007669"/>
    <property type="project" value="TreeGrafter"/>
</dbReference>
<name>A0A4U0VXA1_9PEZI</name>
<dbReference type="GO" id="GO:0017102">
    <property type="term" value="C:methionyl glutamyl tRNA synthetase complex"/>
    <property type="evidence" value="ECO:0007669"/>
    <property type="project" value="TreeGrafter"/>
</dbReference>
<dbReference type="PANTHER" id="PTHR43097:SF5">
    <property type="entry name" value="GLUTAMATE--TRNA LIGASE"/>
    <property type="match status" value="1"/>
</dbReference>
<gene>
    <name evidence="3" type="ORF">B0A49_12865</name>
</gene>
<dbReference type="GO" id="GO:0006424">
    <property type="term" value="P:glutamyl-tRNA aminoacylation"/>
    <property type="evidence" value="ECO:0007669"/>
    <property type="project" value="TreeGrafter"/>
</dbReference>
<reference evidence="3 4" key="1">
    <citation type="submission" date="2017-03" db="EMBL/GenBank/DDBJ databases">
        <title>Genomes of endolithic fungi from Antarctica.</title>
        <authorList>
            <person name="Coleine C."/>
            <person name="Masonjones S."/>
            <person name="Stajich J.E."/>
        </authorList>
    </citation>
    <scope>NUCLEOTIDE SEQUENCE [LARGE SCALE GENOMIC DNA]</scope>
    <source>
        <strain evidence="3 4">CCFEE 5187</strain>
    </source>
</reference>
<dbReference type="SUPFAM" id="SSF47616">
    <property type="entry name" value="GST C-terminal domain-like"/>
    <property type="match status" value="1"/>
</dbReference>
<evidence type="ECO:0000313" key="4">
    <source>
        <dbReference type="Proteomes" id="UP000308768"/>
    </source>
</evidence>
<sequence length="130" mass="14850">MDTQVKEWQERAEQFKPLDLKTIEGPLGELDAHLTLRSYIVGYSQTDADTTVWTTLRANRVAYAYIKQSLMINLARWFKFIEETNPEITTTLPERPAKDEKKTRDEGGNYDIGLQDAGDGVVTRFPPEPS</sequence>